<gene>
    <name evidence="2" type="ORF">EJ02DRAFT_510644</name>
</gene>
<evidence type="ECO:0000256" key="1">
    <source>
        <dbReference type="SAM" id="Phobius"/>
    </source>
</evidence>
<organism evidence="2 3">
    <name type="scientific">Clathrospora elynae</name>
    <dbReference type="NCBI Taxonomy" id="706981"/>
    <lineage>
        <taxon>Eukaryota</taxon>
        <taxon>Fungi</taxon>
        <taxon>Dikarya</taxon>
        <taxon>Ascomycota</taxon>
        <taxon>Pezizomycotina</taxon>
        <taxon>Dothideomycetes</taxon>
        <taxon>Pleosporomycetidae</taxon>
        <taxon>Pleosporales</taxon>
        <taxon>Diademaceae</taxon>
        <taxon>Clathrospora</taxon>
    </lineage>
</organism>
<keyword evidence="1" id="KW-1133">Transmembrane helix</keyword>
<dbReference type="SUPFAM" id="SSF48264">
    <property type="entry name" value="Cytochrome P450"/>
    <property type="match status" value="1"/>
</dbReference>
<proteinExistence type="predicted"/>
<sequence>MFFDVLLPSNVRASRRLGSSACFDTSRFHNLNFQQLHVNIPFHHYVESGPTVIQRFIPNVRSTLNQVIYTYYFAKQSAHPTTMLILTALAFLLSHLLLTNPLFRLYRNYRATQESGLRCIISPVTPYTLQWQLLATLLWPLLAVSRVGAFFIVVAPSFNVLCTSDARTIEHVLKKRREFVKPDNVNGDWIRHRKLTASCFNERASSIFWREALQHSPTMLTYWLSLPTCIATNMVKDTNTLAPCLISFVAFETQQVNEPTGIHTRFPCARRS</sequence>
<dbReference type="GO" id="GO:0005506">
    <property type="term" value="F:iron ion binding"/>
    <property type="evidence" value="ECO:0007669"/>
    <property type="project" value="InterPro"/>
</dbReference>
<dbReference type="EMBL" id="ML976021">
    <property type="protein sequence ID" value="KAF1943887.1"/>
    <property type="molecule type" value="Genomic_DNA"/>
</dbReference>
<dbReference type="AlphaFoldDB" id="A0A6A5T491"/>
<name>A0A6A5T491_9PLEO</name>
<feature type="transmembrane region" description="Helical" evidence="1">
    <location>
        <begin position="83"/>
        <end position="103"/>
    </location>
</feature>
<evidence type="ECO:0000313" key="3">
    <source>
        <dbReference type="Proteomes" id="UP000800038"/>
    </source>
</evidence>
<dbReference type="InterPro" id="IPR036396">
    <property type="entry name" value="Cyt_P450_sf"/>
</dbReference>
<reference evidence="2" key="1">
    <citation type="journal article" date="2020" name="Stud. Mycol.">
        <title>101 Dothideomycetes genomes: a test case for predicting lifestyles and emergence of pathogens.</title>
        <authorList>
            <person name="Haridas S."/>
            <person name="Albert R."/>
            <person name="Binder M."/>
            <person name="Bloem J."/>
            <person name="Labutti K."/>
            <person name="Salamov A."/>
            <person name="Andreopoulos B."/>
            <person name="Baker S."/>
            <person name="Barry K."/>
            <person name="Bills G."/>
            <person name="Bluhm B."/>
            <person name="Cannon C."/>
            <person name="Castanera R."/>
            <person name="Culley D."/>
            <person name="Daum C."/>
            <person name="Ezra D."/>
            <person name="Gonzalez J."/>
            <person name="Henrissat B."/>
            <person name="Kuo A."/>
            <person name="Liang C."/>
            <person name="Lipzen A."/>
            <person name="Lutzoni F."/>
            <person name="Magnuson J."/>
            <person name="Mondo S."/>
            <person name="Nolan M."/>
            <person name="Ohm R."/>
            <person name="Pangilinan J."/>
            <person name="Park H.-J."/>
            <person name="Ramirez L."/>
            <person name="Alfaro M."/>
            <person name="Sun H."/>
            <person name="Tritt A."/>
            <person name="Yoshinaga Y."/>
            <person name="Zwiers L.-H."/>
            <person name="Turgeon B."/>
            <person name="Goodwin S."/>
            <person name="Spatafora J."/>
            <person name="Crous P."/>
            <person name="Grigoriev I."/>
        </authorList>
    </citation>
    <scope>NUCLEOTIDE SEQUENCE</scope>
    <source>
        <strain evidence="2">CBS 161.51</strain>
    </source>
</reference>
<dbReference type="OrthoDB" id="1470350at2759"/>
<dbReference type="GO" id="GO:0016705">
    <property type="term" value="F:oxidoreductase activity, acting on paired donors, with incorporation or reduction of molecular oxygen"/>
    <property type="evidence" value="ECO:0007669"/>
    <property type="project" value="InterPro"/>
</dbReference>
<keyword evidence="1" id="KW-0812">Transmembrane</keyword>
<evidence type="ECO:0000313" key="2">
    <source>
        <dbReference type="EMBL" id="KAF1943887.1"/>
    </source>
</evidence>
<dbReference type="GO" id="GO:0020037">
    <property type="term" value="F:heme binding"/>
    <property type="evidence" value="ECO:0007669"/>
    <property type="project" value="InterPro"/>
</dbReference>
<dbReference type="GO" id="GO:0004497">
    <property type="term" value="F:monooxygenase activity"/>
    <property type="evidence" value="ECO:0007669"/>
    <property type="project" value="InterPro"/>
</dbReference>
<accession>A0A6A5T491</accession>
<keyword evidence="3" id="KW-1185">Reference proteome</keyword>
<keyword evidence="1" id="KW-0472">Membrane</keyword>
<dbReference type="Proteomes" id="UP000800038">
    <property type="component" value="Unassembled WGS sequence"/>
</dbReference>
<protein>
    <submittedName>
        <fullName evidence="2">Uncharacterized protein</fullName>
    </submittedName>
</protein>